<dbReference type="EMBL" id="CM000780">
    <property type="protein sequence ID" value="AQK49261.1"/>
    <property type="molecule type" value="Genomic_DNA"/>
</dbReference>
<feature type="region of interest" description="Disordered" evidence="1">
    <location>
        <begin position="1"/>
        <end position="26"/>
    </location>
</feature>
<proteinExistence type="predicted"/>
<organism evidence="2">
    <name type="scientific">Zea mays</name>
    <name type="common">Maize</name>
    <dbReference type="NCBI Taxonomy" id="4577"/>
    <lineage>
        <taxon>Eukaryota</taxon>
        <taxon>Viridiplantae</taxon>
        <taxon>Streptophyta</taxon>
        <taxon>Embryophyta</taxon>
        <taxon>Tracheophyta</taxon>
        <taxon>Spermatophyta</taxon>
        <taxon>Magnoliopsida</taxon>
        <taxon>Liliopsida</taxon>
        <taxon>Poales</taxon>
        <taxon>Poaceae</taxon>
        <taxon>PACMAD clade</taxon>
        <taxon>Panicoideae</taxon>
        <taxon>Andropogonodae</taxon>
        <taxon>Andropogoneae</taxon>
        <taxon>Tripsacinae</taxon>
        <taxon>Zea</taxon>
    </lineage>
</organism>
<gene>
    <name evidence="2" type="ORF">ZEAMMB73_Zm00001d048970</name>
</gene>
<dbReference type="EMBL" id="CM000780">
    <property type="protein sequence ID" value="AQK49258.1"/>
    <property type="molecule type" value="Genomic_DNA"/>
</dbReference>
<evidence type="ECO:0000313" key="2">
    <source>
        <dbReference type="EMBL" id="AQK49270.1"/>
    </source>
</evidence>
<sequence>MIERRHAPPSCWQRPGSGDLNSGSLSPNRPPCLRPQPLCFGSLSPLLVLGRHLPLFPSTSSLVLAWLALRCCSVAPSTLALCDLGTTLTFVGELGHGPLGALGGCLTQCPNGGTLSTQRLSNFTPLQQPALPRALNANKHHAASSTEQQAPPAAGVLDATAS</sequence>
<dbReference type="EMBL" id="CM000780">
    <property type="protein sequence ID" value="AQK49267.1"/>
    <property type="molecule type" value="Genomic_DNA"/>
</dbReference>
<evidence type="ECO:0000256" key="1">
    <source>
        <dbReference type="SAM" id="MobiDB-lite"/>
    </source>
</evidence>
<dbReference type="EMBL" id="CM000780">
    <property type="protein sequence ID" value="AQK49270.1"/>
    <property type="molecule type" value="Genomic_DNA"/>
</dbReference>
<feature type="region of interest" description="Disordered" evidence="1">
    <location>
        <begin position="137"/>
        <end position="162"/>
    </location>
</feature>
<reference evidence="2" key="1">
    <citation type="submission" date="2015-12" db="EMBL/GenBank/DDBJ databases">
        <title>Update maize B73 reference genome by single molecule sequencing technologies.</title>
        <authorList>
            <consortium name="Maize Genome Sequencing Project"/>
            <person name="Ware D."/>
        </authorList>
    </citation>
    <scope>NUCLEOTIDE SEQUENCE</scope>
    <source>
        <tissue evidence="2">Seedling</tissue>
    </source>
</reference>
<dbReference type="EMBL" id="CM000780">
    <property type="protein sequence ID" value="AQK49262.1"/>
    <property type="molecule type" value="Genomic_DNA"/>
</dbReference>
<accession>A0A1D6PRC8</accession>
<dbReference type="AlphaFoldDB" id="A0A1D6PRC8"/>
<protein>
    <submittedName>
        <fullName evidence="2">Glycerophosphodiester phosphodiesterase GDPD4</fullName>
    </submittedName>
</protein>
<name>A0A1D6PRC8_MAIZE</name>
<dbReference type="EMBL" id="CM000780">
    <property type="protein sequence ID" value="AQK49274.1"/>
    <property type="molecule type" value="Genomic_DNA"/>
</dbReference>